<evidence type="ECO:0000256" key="7">
    <source>
        <dbReference type="ARBA" id="ARBA00030776"/>
    </source>
</evidence>
<proteinExistence type="inferred from homology"/>
<dbReference type="GO" id="GO:0006354">
    <property type="term" value="P:DNA-templated transcription elongation"/>
    <property type="evidence" value="ECO:0007669"/>
    <property type="project" value="TreeGrafter"/>
</dbReference>
<evidence type="ECO:0000256" key="2">
    <source>
        <dbReference type="ARBA" id="ARBA00013729"/>
    </source>
</evidence>
<keyword evidence="12" id="KW-0251">Elongation factor</keyword>
<dbReference type="PIRSF" id="PIRSF006092">
    <property type="entry name" value="GreA_GreB"/>
    <property type="match status" value="1"/>
</dbReference>
<dbReference type="InterPro" id="IPR006359">
    <property type="entry name" value="Tscrpt_elong_fac_GreA"/>
</dbReference>
<evidence type="ECO:0000259" key="11">
    <source>
        <dbReference type="Pfam" id="PF03449"/>
    </source>
</evidence>
<evidence type="ECO:0000313" key="12">
    <source>
        <dbReference type="EMBL" id="PIW74828.1"/>
    </source>
</evidence>
<dbReference type="GO" id="GO:0032784">
    <property type="term" value="P:regulation of DNA-templated transcription elongation"/>
    <property type="evidence" value="ECO:0007669"/>
    <property type="project" value="UniProtKB-UniRule"/>
</dbReference>
<dbReference type="Pfam" id="PF01272">
    <property type="entry name" value="GreA_GreB"/>
    <property type="match status" value="1"/>
</dbReference>
<evidence type="ECO:0000256" key="9">
    <source>
        <dbReference type="RuleBase" id="RU000556"/>
    </source>
</evidence>
<dbReference type="GO" id="GO:0003677">
    <property type="term" value="F:DNA binding"/>
    <property type="evidence" value="ECO:0007669"/>
    <property type="project" value="UniProtKB-UniRule"/>
</dbReference>
<evidence type="ECO:0000256" key="1">
    <source>
        <dbReference type="ARBA" id="ARBA00008213"/>
    </source>
</evidence>
<comment type="function">
    <text evidence="6 8 9">Necessary for efficient RNA polymerase transcription elongation past template-encoded arresting sites. The arresting sites in DNA have the property of trapping a certain fraction of elongating RNA polymerases that pass through, resulting in locked ternary complexes. Cleavage of the nascent transcript by cleavage factors such as GreA or GreB allows the resumption of elongation from the new 3'terminus. GreA releases sequences of 2 to 3 nucleotides.</text>
</comment>
<evidence type="ECO:0000256" key="3">
    <source>
        <dbReference type="ARBA" id="ARBA00023015"/>
    </source>
</evidence>
<keyword evidence="3 8" id="KW-0805">Transcription regulation</keyword>
<evidence type="ECO:0000256" key="5">
    <source>
        <dbReference type="ARBA" id="ARBA00023163"/>
    </source>
</evidence>
<dbReference type="FunFam" id="1.10.287.180:FF:000001">
    <property type="entry name" value="Transcription elongation factor GreA"/>
    <property type="match status" value="1"/>
</dbReference>
<evidence type="ECO:0000313" key="13">
    <source>
        <dbReference type="Proteomes" id="UP000231673"/>
    </source>
</evidence>
<name>A0A2M7IEC7_9BACT</name>
<protein>
    <recommendedName>
        <fullName evidence="2 8">Transcription elongation factor GreA</fullName>
    </recommendedName>
    <alternativeName>
        <fullName evidence="7 8">Transcript cleavage factor GreA</fullName>
    </alternativeName>
</protein>
<dbReference type="Proteomes" id="UP000231673">
    <property type="component" value="Unassembled WGS sequence"/>
</dbReference>
<evidence type="ECO:0000256" key="6">
    <source>
        <dbReference type="ARBA" id="ARBA00024916"/>
    </source>
</evidence>
<dbReference type="AlphaFoldDB" id="A0A2M7IEC7"/>
<dbReference type="InterPro" id="IPR036953">
    <property type="entry name" value="GreA/GreB_C_sf"/>
</dbReference>
<dbReference type="SUPFAM" id="SSF54534">
    <property type="entry name" value="FKBP-like"/>
    <property type="match status" value="1"/>
</dbReference>
<dbReference type="InterPro" id="IPR022691">
    <property type="entry name" value="Tscrpt_elong_fac_GreA/B_N"/>
</dbReference>
<dbReference type="InterPro" id="IPR036805">
    <property type="entry name" value="Tscrpt_elong_fac_GreA/B_N_sf"/>
</dbReference>
<evidence type="ECO:0000256" key="8">
    <source>
        <dbReference type="HAMAP-Rule" id="MF_00105"/>
    </source>
</evidence>
<feature type="domain" description="Transcription elongation factor GreA/GreB C-terminal" evidence="10">
    <location>
        <begin position="82"/>
        <end position="158"/>
    </location>
</feature>
<dbReference type="EMBL" id="PFGW01000012">
    <property type="protein sequence ID" value="PIW74828.1"/>
    <property type="molecule type" value="Genomic_DNA"/>
</dbReference>
<comment type="caution">
    <text evidence="12">The sequence shown here is derived from an EMBL/GenBank/DDBJ whole genome shotgun (WGS) entry which is preliminary data.</text>
</comment>
<dbReference type="InterPro" id="IPR023459">
    <property type="entry name" value="Tscrpt_elong_fac_GreA/B_fam"/>
</dbReference>
<comment type="similarity">
    <text evidence="1 8 9">Belongs to the GreA/GreB family.</text>
</comment>
<keyword evidence="5 8" id="KW-0804">Transcription</keyword>
<keyword evidence="12" id="KW-0648">Protein biosynthesis</keyword>
<dbReference type="GO" id="GO:0003746">
    <property type="term" value="F:translation elongation factor activity"/>
    <property type="evidence" value="ECO:0007669"/>
    <property type="project" value="UniProtKB-KW"/>
</dbReference>
<evidence type="ECO:0000256" key="4">
    <source>
        <dbReference type="ARBA" id="ARBA00023125"/>
    </source>
</evidence>
<dbReference type="Gene3D" id="1.10.287.180">
    <property type="entry name" value="Transcription elongation factor, GreA/GreB, N-terminal domain"/>
    <property type="match status" value="1"/>
</dbReference>
<dbReference type="InterPro" id="IPR028624">
    <property type="entry name" value="Tscrpt_elong_fac_GreA/B"/>
</dbReference>
<dbReference type="PANTHER" id="PTHR30437">
    <property type="entry name" value="TRANSCRIPTION ELONGATION FACTOR GREA"/>
    <property type="match status" value="1"/>
</dbReference>
<dbReference type="PANTHER" id="PTHR30437:SF4">
    <property type="entry name" value="TRANSCRIPTION ELONGATION FACTOR GREA"/>
    <property type="match status" value="1"/>
</dbReference>
<reference evidence="13" key="1">
    <citation type="submission" date="2017-09" db="EMBL/GenBank/DDBJ databases">
        <title>Depth-based differentiation of microbial function through sediment-hosted aquifers and enrichment of novel symbionts in the deep terrestrial subsurface.</title>
        <authorList>
            <person name="Probst A.J."/>
            <person name="Ladd B."/>
            <person name="Jarett J.K."/>
            <person name="Geller-Mcgrath D.E."/>
            <person name="Sieber C.M.K."/>
            <person name="Emerson J.B."/>
            <person name="Anantharaman K."/>
            <person name="Thomas B.C."/>
            <person name="Malmstrom R."/>
            <person name="Stieglmeier M."/>
            <person name="Klingl A."/>
            <person name="Woyke T."/>
            <person name="Ryan C.M."/>
            <person name="Banfield J.F."/>
        </authorList>
    </citation>
    <scope>NUCLEOTIDE SEQUENCE [LARGE SCALE GENOMIC DNA]</scope>
</reference>
<dbReference type="Pfam" id="PF03449">
    <property type="entry name" value="GreA_GreB_N"/>
    <property type="match status" value="1"/>
</dbReference>
<sequence length="159" mass="17849">MKYISPEGLKKLKKELEERRTKIRQEIANRLEEAKGLGDLSENTEYHTAKEEQIFNENRIIKLDEIIKNSVVFDSNKNQAKDGKVDIGSVVEVEMIKKRDGSDGKRTFVIVGSQEANPAEGKISNESPLGRAFFGRGIGDIIEAETPKGKVGYKIKSIR</sequence>
<dbReference type="NCBIfam" id="NF001263">
    <property type="entry name" value="PRK00226.1-4"/>
    <property type="match status" value="1"/>
</dbReference>
<accession>A0A2M7IEC7</accession>
<dbReference type="SUPFAM" id="SSF46557">
    <property type="entry name" value="GreA transcript cleavage protein, N-terminal domain"/>
    <property type="match status" value="1"/>
</dbReference>
<dbReference type="NCBIfam" id="TIGR01462">
    <property type="entry name" value="greA"/>
    <property type="match status" value="1"/>
</dbReference>
<organism evidence="12 13">
    <name type="scientific">Candidatus Portnoybacteria bacterium CG_4_8_14_3_um_filter_44_15</name>
    <dbReference type="NCBI Taxonomy" id="1974803"/>
    <lineage>
        <taxon>Bacteria</taxon>
        <taxon>Candidatus Portnoyibacteriota</taxon>
    </lineage>
</organism>
<dbReference type="InterPro" id="IPR001437">
    <property type="entry name" value="Tscrpt_elong_fac_GreA/B_C"/>
</dbReference>
<gene>
    <name evidence="8" type="primary">greA</name>
    <name evidence="12" type="ORF">CO003_00555</name>
</gene>
<feature type="domain" description="Transcription elongation factor GreA/GreB N-terminal" evidence="11">
    <location>
        <begin position="3"/>
        <end position="72"/>
    </location>
</feature>
<dbReference type="Gene3D" id="3.10.50.30">
    <property type="entry name" value="Transcription elongation factor, GreA/GreB, C-terminal domain"/>
    <property type="match status" value="1"/>
</dbReference>
<dbReference type="GO" id="GO:0070063">
    <property type="term" value="F:RNA polymerase binding"/>
    <property type="evidence" value="ECO:0007669"/>
    <property type="project" value="InterPro"/>
</dbReference>
<evidence type="ECO:0000259" key="10">
    <source>
        <dbReference type="Pfam" id="PF01272"/>
    </source>
</evidence>
<keyword evidence="4 8" id="KW-0238">DNA-binding</keyword>
<dbReference type="HAMAP" id="MF_00105">
    <property type="entry name" value="GreA_GreB"/>
    <property type="match status" value="1"/>
</dbReference>